<feature type="transmembrane region" description="Helical" evidence="8">
    <location>
        <begin position="332"/>
        <end position="353"/>
    </location>
</feature>
<evidence type="ECO:0000313" key="10">
    <source>
        <dbReference type="EMBL" id="STO92351.1"/>
    </source>
</evidence>
<dbReference type="PANTHER" id="PTHR23522:SF10">
    <property type="entry name" value="3-PHENYLPROPIONIC ACID TRANSPORTER-RELATED"/>
    <property type="match status" value="1"/>
</dbReference>
<evidence type="ECO:0000256" key="1">
    <source>
        <dbReference type="ARBA" id="ARBA00004429"/>
    </source>
</evidence>
<dbReference type="GO" id="GO:0015528">
    <property type="term" value="F:lactose:proton symporter activity"/>
    <property type="evidence" value="ECO:0007669"/>
    <property type="project" value="TreeGrafter"/>
</dbReference>
<dbReference type="Pfam" id="PF12832">
    <property type="entry name" value="MFS_1_like"/>
    <property type="match status" value="1"/>
</dbReference>
<dbReference type="PANTHER" id="PTHR23522">
    <property type="entry name" value="BLL5896 PROTEIN"/>
    <property type="match status" value="1"/>
</dbReference>
<feature type="domain" description="Major facilitator superfamily associated" evidence="9">
    <location>
        <begin position="10"/>
        <end position="362"/>
    </location>
</feature>
<organism evidence="10 11">
    <name type="scientific">Haemophilus pittmaniae</name>
    <dbReference type="NCBI Taxonomy" id="249188"/>
    <lineage>
        <taxon>Bacteria</taxon>
        <taxon>Pseudomonadati</taxon>
        <taxon>Pseudomonadota</taxon>
        <taxon>Gammaproteobacteria</taxon>
        <taxon>Pasteurellales</taxon>
        <taxon>Pasteurellaceae</taxon>
        <taxon>Haemophilus</taxon>
    </lineage>
</organism>
<dbReference type="InterPro" id="IPR024989">
    <property type="entry name" value="MFS_assoc_dom"/>
</dbReference>
<dbReference type="PIRSF" id="PIRSF004925">
    <property type="entry name" value="HcaT"/>
    <property type="match status" value="1"/>
</dbReference>
<protein>
    <submittedName>
        <fullName evidence="10">3-phenylpropionic transporter</fullName>
    </submittedName>
</protein>
<dbReference type="GO" id="GO:0005886">
    <property type="term" value="C:plasma membrane"/>
    <property type="evidence" value="ECO:0007669"/>
    <property type="project" value="UniProtKB-SubCell"/>
</dbReference>
<keyword evidence="7 8" id="KW-0472">Membrane</keyword>
<evidence type="ECO:0000256" key="4">
    <source>
        <dbReference type="ARBA" id="ARBA00022519"/>
    </source>
</evidence>
<dbReference type="AlphaFoldDB" id="A0A377IVR0"/>
<dbReference type="SUPFAM" id="SSF103473">
    <property type="entry name" value="MFS general substrate transporter"/>
    <property type="match status" value="1"/>
</dbReference>
<evidence type="ECO:0000256" key="2">
    <source>
        <dbReference type="ARBA" id="ARBA00022448"/>
    </source>
</evidence>
<evidence type="ECO:0000259" key="9">
    <source>
        <dbReference type="Pfam" id="PF12832"/>
    </source>
</evidence>
<keyword evidence="11" id="KW-1185">Reference proteome</keyword>
<evidence type="ECO:0000256" key="3">
    <source>
        <dbReference type="ARBA" id="ARBA00022475"/>
    </source>
</evidence>
<dbReference type="GO" id="GO:0030395">
    <property type="term" value="F:lactose binding"/>
    <property type="evidence" value="ECO:0007669"/>
    <property type="project" value="TreeGrafter"/>
</dbReference>
<proteinExistence type="predicted"/>
<dbReference type="InterPro" id="IPR026032">
    <property type="entry name" value="HcaT-like"/>
</dbReference>
<dbReference type="EMBL" id="UGHS01000001">
    <property type="protein sequence ID" value="STO92351.1"/>
    <property type="molecule type" value="Genomic_DNA"/>
</dbReference>
<dbReference type="InterPro" id="IPR036259">
    <property type="entry name" value="MFS_trans_sf"/>
</dbReference>
<keyword evidence="5 8" id="KW-0812">Transmembrane</keyword>
<evidence type="ECO:0000256" key="8">
    <source>
        <dbReference type="SAM" id="Phobius"/>
    </source>
</evidence>
<feature type="transmembrane region" description="Helical" evidence="8">
    <location>
        <begin position="12"/>
        <end position="33"/>
    </location>
</feature>
<gene>
    <name evidence="10" type="primary">hcaT</name>
    <name evidence="10" type="ORF">NCTC13335_00173</name>
</gene>
<feature type="transmembrane region" description="Helical" evidence="8">
    <location>
        <begin position="273"/>
        <end position="291"/>
    </location>
</feature>
<evidence type="ECO:0000256" key="7">
    <source>
        <dbReference type="ARBA" id="ARBA00023136"/>
    </source>
</evidence>
<dbReference type="NCBIfam" id="NF008346">
    <property type="entry name" value="PRK11128.1"/>
    <property type="match status" value="1"/>
</dbReference>
<keyword evidence="3" id="KW-1003">Cell membrane</keyword>
<comment type="subcellular location">
    <subcellularLocation>
        <location evidence="1">Cell inner membrane</location>
        <topology evidence="1">Multi-pass membrane protein</topology>
    </subcellularLocation>
</comment>
<feature type="transmembrane region" description="Helical" evidence="8">
    <location>
        <begin position="77"/>
        <end position="97"/>
    </location>
</feature>
<feature type="transmembrane region" description="Helical" evidence="8">
    <location>
        <begin position="211"/>
        <end position="228"/>
    </location>
</feature>
<feature type="transmembrane region" description="Helical" evidence="8">
    <location>
        <begin position="359"/>
        <end position="376"/>
    </location>
</feature>
<keyword evidence="4" id="KW-0997">Cell inner membrane</keyword>
<feature type="transmembrane region" description="Helical" evidence="8">
    <location>
        <begin position="135"/>
        <end position="155"/>
    </location>
</feature>
<keyword evidence="6 8" id="KW-1133">Transmembrane helix</keyword>
<reference evidence="10 11" key="1">
    <citation type="submission" date="2018-06" db="EMBL/GenBank/DDBJ databases">
        <authorList>
            <consortium name="Pathogen Informatics"/>
            <person name="Doyle S."/>
        </authorList>
    </citation>
    <scope>NUCLEOTIDE SEQUENCE [LARGE SCALE GENOMIC DNA]</scope>
    <source>
        <strain evidence="10 11">NCTC13335</strain>
    </source>
</reference>
<keyword evidence="2" id="KW-0813">Transport</keyword>
<dbReference type="Gene3D" id="1.20.1250.20">
    <property type="entry name" value="MFS general substrate transporter like domains"/>
    <property type="match status" value="2"/>
</dbReference>
<evidence type="ECO:0000313" key="11">
    <source>
        <dbReference type="Proteomes" id="UP000255264"/>
    </source>
</evidence>
<dbReference type="Proteomes" id="UP000255264">
    <property type="component" value="Unassembled WGS sequence"/>
</dbReference>
<evidence type="ECO:0000256" key="5">
    <source>
        <dbReference type="ARBA" id="ARBA00022692"/>
    </source>
</evidence>
<accession>A0A377IVR0</accession>
<dbReference type="NCBIfam" id="NF037955">
    <property type="entry name" value="mfs"/>
    <property type="match status" value="1"/>
</dbReference>
<feature type="transmembrane region" description="Helical" evidence="8">
    <location>
        <begin position="240"/>
        <end position="261"/>
    </location>
</feature>
<feature type="transmembrane region" description="Helical" evidence="8">
    <location>
        <begin position="45"/>
        <end position="65"/>
    </location>
</feature>
<sequence>MLMRISPFNWLALSFFGYYCAYGVFLPLFPAWLKQQAYDAETIGLLLASAYVFRFIGGIFFSGLIKRASGLIRTLRYLAWAGCLTMLLMGWFSHSFILLFGGLMLFSMVNAAGMPIGDSLATTWQQQIGLDYGKVRLIGSAAFVVGVVLFGQVVGYLGESTIPWIIAALLALNGILQLLQPQPMPLDITGKSHEASVGFLTLLKDPTTTRLLLAIALIQGSHAAYYAYSVLYWQSLGISVSVTGLLWGLSVIAEIALFFFSSRLFKNTSVTRLFYITGIASIVRWLCFPYADVLWEIALLQCMHSLTYVVGHYATVRYISTRPQGHIAKLQGLYNAIAACAAIALLTALSGVLYPIQPAYAFAAMAASAALGLLITPRRVKGFLLREVN</sequence>
<name>A0A377IVR0_9PAST</name>
<evidence type="ECO:0000256" key="6">
    <source>
        <dbReference type="ARBA" id="ARBA00022989"/>
    </source>
</evidence>
<feature type="transmembrane region" description="Helical" evidence="8">
    <location>
        <begin position="297"/>
        <end position="320"/>
    </location>
</feature>